<comment type="caution">
    <text evidence="1">The sequence shown here is derived from an EMBL/GenBank/DDBJ whole genome shotgun (WGS) entry which is preliminary data.</text>
</comment>
<evidence type="ECO:0000313" key="2">
    <source>
        <dbReference type="Proteomes" id="UP001239626"/>
    </source>
</evidence>
<name>A0ABU0EFB5_9CELL</name>
<evidence type="ECO:0000313" key="1">
    <source>
        <dbReference type="EMBL" id="MDQ0373907.1"/>
    </source>
</evidence>
<protein>
    <submittedName>
        <fullName evidence="1">Uncharacterized protein</fullName>
    </submittedName>
</protein>
<organism evidence="1 2">
    <name type="scientific">Cellulomonas humilata</name>
    <dbReference type="NCBI Taxonomy" id="144055"/>
    <lineage>
        <taxon>Bacteria</taxon>
        <taxon>Bacillati</taxon>
        <taxon>Actinomycetota</taxon>
        <taxon>Actinomycetes</taxon>
        <taxon>Micrococcales</taxon>
        <taxon>Cellulomonadaceae</taxon>
        <taxon>Cellulomonas</taxon>
    </lineage>
</organism>
<dbReference type="Proteomes" id="UP001239626">
    <property type="component" value="Unassembled WGS sequence"/>
</dbReference>
<sequence>MVAVGRRAHVERHCNATLRGAAPEQGATEMHVAAAEHAMYMTVARFPTVTGSRLADVELGAAISRTDLGDAGWVHLPIDGAFLGRTAPTCCGSRCHFANAHGWRFWGSSRSRV</sequence>
<accession>A0ABU0EFB5</accession>
<dbReference type="EMBL" id="JAUSVB010000003">
    <property type="protein sequence ID" value="MDQ0373907.1"/>
    <property type="molecule type" value="Genomic_DNA"/>
</dbReference>
<keyword evidence="2" id="KW-1185">Reference proteome</keyword>
<reference evidence="1 2" key="1">
    <citation type="submission" date="2023-07" db="EMBL/GenBank/DDBJ databases">
        <title>Sorghum-associated microbial communities from plants grown in Nebraska, USA.</title>
        <authorList>
            <person name="Schachtman D."/>
        </authorList>
    </citation>
    <scope>NUCLEOTIDE SEQUENCE [LARGE SCALE GENOMIC DNA]</scope>
    <source>
        <strain evidence="1 2">BE332</strain>
    </source>
</reference>
<gene>
    <name evidence="1" type="ORF">J2X26_002228</name>
</gene>
<proteinExistence type="predicted"/>